<dbReference type="AlphaFoldDB" id="A0A2M7S5C5"/>
<evidence type="ECO:0000256" key="6">
    <source>
        <dbReference type="ARBA" id="ARBA00044907"/>
    </source>
</evidence>
<dbReference type="InterPro" id="IPR014710">
    <property type="entry name" value="RmlC-like_jellyroll"/>
</dbReference>
<accession>A0A2M7S5C5</accession>
<evidence type="ECO:0000256" key="7">
    <source>
        <dbReference type="ARBA" id="ARBA00044951"/>
    </source>
</evidence>
<evidence type="ECO:0000256" key="3">
    <source>
        <dbReference type="ARBA" id="ARBA00023211"/>
    </source>
</evidence>
<gene>
    <name evidence="9" type="ORF">COY52_12245</name>
</gene>
<evidence type="ECO:0000256" key="4">
    <source>
        <dbReference type="ARBA" id="ARBA00023235"/>
    </source>
</evidence>
<dbReference type="GO" id="GO:0047828">
    <property type="term" value="F:D-lyxose ketol-isomerase activity"/>
    <property type="evidence" value="ECO:0007669"/>
    <property type="project" value="UniProtKB-EC"/>
</dbReference>
<keyword evidence="5" id="KW-0119">Carbohydrate metabolism</keyword>
<proteinExistence type="inferred from homology"/>
<name>A0A2M7S5C5_9BACT</name>
<evidence type="ECO:0000256" key="5">
    <source>
        <dbReference type="ARBA" id="ARBA00023277"/>
    </source>
</evidence>
<dbReference type="EMBL" id="PFMR01000339">
    <property type="protein sequence ID" value="PIZ14528.1"/>
    <property type="molecule type" value="Genomic_DNA"/>
</dbReference>
<dbReference type="GO" id="GO:0046872">
    <property type="term" value="F:metal ion binding"/>
    <property type="evidence" value="ECO:0007669"/>
    <property type="project" value="UniProtKB-KW"/>
</dbReference>
<evidence type="ECO:0000313" key="9">
    <source>
        <dbReference type="EMBL" id="PIZ14528.1"/>
    </source>
</evidence>
<protein>
    <recommendedName>
        <fullName evidence="8">D-lyxose ketol-isomerase</fullName>
        <ecNumber evidence="8">5.3.1.15</ecNumber>
    </recommendedName>
</protein>
<comment type="caution">
    <text evidence="9">The sequence shown here is derived from an EMBL/GenBank/DDBJ whole genome shotgun (WGS) entry which is preliminary data.</text>
</comment>
<dbReference type="Pfam" id="PF07385">
    <property type="entry name" value="Lyx_isomer"/>
    <property type="match status" value="1"/>
</dbReference>
<dbReference type="Proteomes" id="UP000229307">
    <property type="component" value="Unassembled WGS sequence"/>
</dbReference>
<dbReference type="InterPro" id="IPR011051">
    <property type="entry name" value="RmlC_Cupin_sf"/>
</dbReference>
<evidence type="ECO:0000256" key="2">
    <source>
        <dbReference type="ARBA" id="ARBA00022723"/>
    </source>
</evidence>
<keyword evidence="2" id="KW-0479">Metal-binding</keyword>
<evidence type="ECO:0000256" key="1">
    <source>
        <dbReference type="ARBA" id="ARBA00001936"/>
    </source>
</evidence>
<reference evidence="10" key="1">
    <citation type="submission" date="2017-09" db="EMBL/GenBank/DDBJ databases">
        <title>Depth-based differentiation of microbial function through sediment-hosted aquifers and enrichment of novel symbionts in the deep terrestrial subsurface.</title>
        <authorList>
            <person name="Probst A.J."/>
            <person name="Ladd B."/>
            <person name="Jarett J.K."/>
            <person name="Geller-Mcgrath D.E."/>
            <person name="Sieber C.M.K."/>
            <person name="Emerson J.B."/>
            <person name="Anantharaman K."/>
            <person name="Thomas B.C."/>
            <person name="Malmstrom R."/>
            <person name="Stieglmeier M."/>
            <person name="Klingl A."/>
            <person name="Woyke T."/>
            <person name="Ryan C.M."/>
            <person name="Banfield J.F."/>
        </authorList>
    </citation>
    <scope>NUCLEOTIDE SEQUENCE [LARGE SCALE GENOMIC DNA]</scope>
</reference>
<sequence length="182" mass="20895">MITKSERKKAQDKAAQYLKRAGIVLTPKEKKSIEVADLGLGDFRNTGLELVVYVNTRRCCAKELILFPKQTCPEHRHPRISKDNPGKEETFRCRWGRIYLYVPGKKTKNPHATPPKGTEKYYTVWHEVVLNPGDQYTLSPNTRHWFQPGPKGAVVSEFSTASVDEKDWFPNPNINRITKVTK</sequence>
<dbReference type="SUPFAM" id="SSF51182">
    <property type="entry name" value="RmlC-like cupins"/>
    <property type="match status" value="1"/>
</dbReference>
<evidence type="ECO:0000256" key="8">
    <source>
        <dbReference type="ARBA" id="ARBA00044972"/>
    </source>
</evidence>
<dbReference type="EC" id="5.3.1.15" evidence="8"/>
<dbReference type="Gene3D" id="2.60.120.10">
    <property type="entry name" value="Jelly Rolls"/>
    <property type="match status" value="1"/>
</dbReference>
<organism evidence="9 10">
    <name type="scientific">Candidatus Desantisbacteria bacterium CG_4_10_14_0_8_um_filter_48_22</name>
    <dbReference type="NCBI Taxonomy" id="1974543"/>
    <lineage>
        <taxon>Bacteria</taxon>
        <taxon>Candidatus Desantisiibacteriota</taxon>
    </lineage>
</organism>
<comment type="similarity">
    <text evidence="7">Belongs to the D-lyxose ketol-isomerase family.</text>
</comment>
<keyword evidence="4 9" id="KW-0413">Isomerase</keyword>
<dbReference type="InterPro" id="IPR010864">
    <property type="entry name" value="D-lyxose_isomer"/>
</dbReference>
<comment type="cofactor">
    <cofactor evidence="1">
        <name>Mn(2+)</name>
        <dbReference type="ChEBI" id="CHEBI:29035"/>
    </cofactor>
</comment>
<dbReference type="CDD" id="cd20308">
    <property type="entry name" value="cupin_YdaE"/>
    <property type="match status" value="1"/>
</dbReference>
<keyword evidence="3" id="KW-0464">Manganese</keyword>
<evidence type="ECO:0000313" key="10">
    <source>
        <dbReference type="Proteomes" id="UP000229307"/>
    </source>
</evidence>
<comment type="catalytic activity">
    <reaction evidence="6">
        <text>D-lyxose = D-xylulose</text>
        <dbReference type="Rhea" id="RHEA:14201"/>
        <dbReference type="ChEBI" id="CHEBI:16789"/>
        <dbReference type="ChEBI" id="CHEBI:17140"/>
        <dbReference type="EC" id="5.3.1.15"/>
    </reaction>
</comment>